<evidence type="ECO:0000256" key="2">
    <source>
        <dbReference type="ARBA" id="ARBA00006648"/>
    </source>
</evidence>
<protein>
    <submittedName>
        <fullName evidence="7">Uncharacterized protein</fullName>
    </submittedName>
</protein>
<accession>A0A9P1MYA9</accession>
<keyword evidence="4" id="KW-0732">Signal</keyword>
<gene>
    <name evidence="7" type="ORF">CAMP_LOCUS7381</name>
</gene>
<name>A0A9P1MYA9_9PELO</name>
<dbReference type="Pfam" id="PF05823">
    <property type="entry name" value="Gp-FAR-1"/>
    <property type="match status" value="1"/>
</dbReference>
<reference evidence="7" key="1">
    <citation type="submission" date="2022-11" db="EMBL/GenBank/DDBJ databases">
        <authorList>
            <person name="Kikuchi T."/>
        </authorList>
    </citation>
    <scope>NUCLEOTIDE SEQUENCE</scope>
    <source>
        <strain evidence="7">PS1010</strain>
    </source>
</reference>
<dbReference type="Gene3D" id="1.20.120.1100">
    <property type="match status" value="1"/>
</dbReference>
<proteinExistence type="inferred from homology"/>
<dbReference type="Proteomes" id="UP001152747">
    <property type="component" value="Unassembled WGS sequence"/>
</dbReference>
<keyword evidence="3" id="KW-0964">Secreted</keyword>
<keyword evidence="8" id="KW-1185">Reference proteome</keyword>
<evidence type="ECO:0000313" key="8">
    <source>
        <dbReference type="Proteomes" id="UP001152747"/>
    </source>
</evidence>
<keyword evidence="6" id="KW-0446">Lipid-binding</keyword>
<evidence type="ECO:0000313" key="7">
    <source>
        <dbReference type="EMBL" id="CAI5444744.1"/>
    </source>
</evidence>
<sequence>MKFVIFALVYCISAAPLVQEPLQTKKNVEGLTVEAFDGYVGVLKMFKDMLPGDLMNTLDSLNMTQKGELVTFLTGWFQDKIKKPTTKAEIVELFKDHLPSVYEKINFLNTTFYDKFNALKPETQTLLRQWKDKAIDLTSETNSGDSASKQLQLLRDFATSVQNMDTETREDLRTQFPSAVSLTEGLGFTVFTTIAMVLQKVIESVSQAAAPISATVASAVECAIPLDK</sequence>
<dbReference type="OrthoDB" id="5779597at2759"/>
<evidence type="ECO:0000256" key="1">
    <source>
        <dbReference type="ARBA" id="ARBA00004613"/>
    </source>
</evidence>
<comment type="similarity">
    <text evidence="2">Belongs to the fatty-acid and retinol-binding protein (FARBP) family.</text>
</comment>
<dbReference type="GO" id="GO:0005576">
    <property type="term" value="C:extracellular region"/>
    <property type="evidence" value="ECO:0007669"/>
    <property type="project" value="UniProtKB-SubCell"/>
</dbReference>
<dbReference type="InterPro" id="IPR008632">
    <property type="entry name" value="Gp-FAR-1"/>
</dbReference>
<comment type="caution">
    <text evidence="7">The sequence shown here is derived from an EMBL/GenBank/DDBJ whole genome shotgun (WGS) entry which is preliminary data.</text>
</comment>
<evidence type="ECO:0000256" key="5">
    <source>
        <dbReference type="ARBA" id="ARBA00023054"/>
    </source>
</evidence>
<evidence type="ECO:0000256" key="3">
    <source>
        <dbReference type="ARBA" id="ARBA00022525"/>
    </source>
</evidence>
<comment type="subcellular location">
    <subcellularLocation>
        <location evidence="1">Secreted</location>
    </subcellularLocation>
</comment>
<evidence type="ECO:0000256" key="6">
    <source>
        <dbReference type="ARBA" id="ARBA00023121"/>
    </source>
</evidence>
<evidence type="ECO:0000256" key="4">
    <source>
        <dbReference type="ARBA" id="ARBA00022729"/>
    </source>
</evidence>
<dbReference type="AlphaFoldDB" id="A0A9P1MYA9"/>
<keyword evidence="5" id="KW-0175">Coiled coil</keyword>
<dbReference type="GO" id="GO:0008289">
    <property type="term" value="F:lipid binding"/>
    <property type="evidence" value="ECO:0007669"/>
    <property type="project" value="UniProtKB-KW"/>
</dbReference>
<dbReference type="PANTHER" id="PTHR31418">
    <property type="entry name" value="FATTY-ACID AND RETINOL-BINDING PROTEIN 1"/>
    <property type="match status" value="1"/>
</dbReference>
<dbReference type="PANTHER" id="PTHR31418:SF5">
    <property type="entry name" value="FATTY-ACID AND RETINOL-BINDING PROTEIN 1"/>
    <property type="match status" value="1"/>
</dbReference>
<organism evidence="7 8">
    <name type="scientific">Caenorhabditis angaria</name>
    <dbReference type="NCBI Taxonomy" id="860376"/>
    <lineage>
        <taxon>Eukaryota</taxon>
        <taxon>Metazoa</taxon>
        <taxon>Ecdysozoa</taxon>
        <taxon>Nematoda</taxon>
        <taxon>Chromadorea</taxon>
        <taxon>Rhabditida</taxon>
        <taxon>Rhabditina</taxon>
        <taxon>Rhabditomorpha</taxon>
        <taxon>Rhabditoidea</taxon>
        <taxon>Rhabditidae</taxon>
        <taxon>Peloderinae</taxon>
        <taxon>Caenorhabditis</taxon>
    </lineage>
</organism>
<dbReference type="EMBL" id="CANHGI010000003">
    <property type="protein sequence ID" value="CAI5444744.1"/>
    <property type="molecule type" value="Genomic_DNA"/>
</dbReference>